<dbReference type="EMBL" id="JANPWB010000015">
    <property type="protein sequence ID" value="KAJ1087690.1"/>
    <property type="molecule type" value="Genomic_DNA"/>
</dbReference>
<evidence type="ECO:0000313" key="2">
    <source>
        <dbReference type="Proteomes" id="UP001066276"/>
    </source>
</evidence>
<dbReference type="Proteomes" id="UP001066276">
    <property type="component" value="Chromosome 11"/>
</dbReference>
<sequence>MVCLNRDLSDVPREHEVKLPLAALKVEHLGSTGDVLFRVYDTISRVAGTVTGNAEDNKLVEFCVCRQAMNALPDLKSLREDFISFRSVP</sequence>
<keyword evidence="2" id="KW-1185">Reference proteome</keyword>
<organism evidence="1 2">
    <name type="scientific">Pleurodeles waltl</name>
    <name type="common">Iberian ribbed newt</name>
    <dbReference type="NCBI Taxonomy" id="8319"/>
    <lineage>
        <taxon>Eukaryota</taxon>
        <taxon>Metazoa</taxon>
        <taxon>Chordata</taxon>
        <taxon>Craniata</taxon>
        <taxon>Vertebrata</taxon>
        <taxon>Euteleostomi</taxon>
        <taxon>Amphibia</taxon>
        <taxon>Batrachia</taxon>
        <taxon>Caudata</taxon>
        <taxon>Salamandroidea</taxon>
        <taxon>Salamandridae</taxon>
        <taxon>Pleurodelinae</taxon>
        <taxon>Pleurodeles</taxon>
    </lineage>
</organism>
<dbReference type="AlphaFoldDB" id="A0AAV7L813"/>
<gene>
    <name evidence="1" type="ORF">NDU88_000856</name>
</gene>
<proteinExistence type="predicted"/>
<protein>
    <submittedName>
        <fullName evidence="1">Uncharacterized protein</fullName>
    </submittedName>
</protein>
<evidence type="ECO:0000313" key="1">
    <source>
        <dbReference type="EMBL" id="KAJ1087690.1"/>
    </source>
</evidence>
<reference evidence="1" key="1">
    <citation type="journal article" date="2022" name="bioRxiv">
        <title>Sequencing and chromosome-scale assembly of the giantPleurodeles waltlgenome.</title>
        <authorList>
            <person name="Brown T."/>
            <person name="Elewa A."/>
            <person name="Iarovenko S."/>
            <person name="Subramanian E."/>
            <person name="Araus A.J."/>
            <person name="Petzold A."/>
            <person name="Susuki M."/>
            <person name="Suzuki K.-i.T."/>
            <person name="Hayashi T."/>
            <person name="Toyoda A."/>
            <person name="Oliveira C."/>
            <person name="Osipova E."/>
            <person name="Leigh N.D."/>
            <person name="Simon A."/>
            <person name="Yun M.H."/>
        </authorList>
    </citation>
    <scope>NUCLEOTIDE SEQUENCE</scope>
    <source>
        <strain evidence="1">20211129_DDA</strain>
        <tissue evidence="1">Liver</tissue>
    </source>
</reference>
<comment type="caution">
    <text evidence="1">The sequence shown here is derived from an EMBL/GenBank/DDBJ whole genome shotgun (WGS) entry which is preliminary data.</text>
</comment>
<name>A0AAV7L813_PLEWA</name>
<accession>A0AAV7L813</accession>